<organism evidence="1 2">
    <name type="scientific">Streptomyces thioluteus</name>
    <dbReference type="NCBI Taxonomy" id="66431"/>
    <lineage>
        <taxon>Bacteria</taxon>
        <taxon>Bacillati</taxon>
        <taxon>Actinomycetota</taxon>
        <taxon>Actinomycetes</taxon>
        <taxon>Kitasatosporales</taxon>
        <taxon>Streptomycetaceae</taxon>
        <taxon>Streptomyces</taxon>
    </lineage>
</organism>
<dbReference type="EMBL" id="BAAAXZ010000068">
    <property type="protein sequence ID" value="GAA2922339.1"/>
    <property type="molecule type" value="Genomic_DNA"/>
</dbReference>
<evidence type="ECO:0000313" key="2">
    <source>
        <dbReference type="Proteomes" id="UP001501102"/>
    </source>
</evidence>
<dbReference type="Proteomes" id="UP001501102">
    <property type="component" value="Unassembled WGS sequence"/>
</dbReference>
<name>A0ABN3WPE1_STRTU</name>
<sequence length="52" mass="5475">MLLMLDGLDELPSEQHAFAIKALDRAVGAGDRLVITCLAAEYEAAVARSDGS</sequence>
<evidence type="ECO:0000313" key="1">
    <source>
        <dbReference type="EMBL" id="GAA2922339.1"/>
    </source>
</evidence>
<proteinExistence type="predicted"/>
<gene>
    <name evidence="1" type="ORF">GCM10020221_18140</name>
</gene>
<protein>
    <recommendedName>
        <fullName evidence="3">NACHT domain-containing protein</fullName>
    </recommendedName>
</protein>
<accession>A0ABN3WPE1</accession>
<dbReference type="RefSeq" id="WP_344962171.1">
    <property type="nucleotide sequence ID" value="NZ_BAAAXZ010000068.1"/>
</dbReference>
<reference evidence="1 2" key="1">
    <citation type="journal article" date="2019" name="Int. J. Syst. Evol. Microbiol.">
        <title>The Global Catalogue of Microorganisms (GCM) 10K type strain sequencing project: providing services to taxonomists for standard genome sequencing and annotation.</title>
        <authorList>
            <consortium name="The Broad Institute Genomics Platform"/>
            <consortium name="The Broad Institute Genome Sequencing Center for Infectious Disease"/>
            <person name="Wu L."/>
            <person name="Ma J."/>
        </authorList>
    </citation>
    <scope>NUCLEOTIDE SEQUENCE [LARGE SCALE GENOMIC DNA]</scope>
    <source>
        <strain evidence="1 2">JCM 4087</strain>
    </source>
</reference>
<evidence type="ECO:0008006" key="3">
    <source>
        <dbReference type="Google" id="ProtNLM"/>
    </source>
</evidence>
<comment type="caution">
    <text evidence="1">The sequence shown here is derived from an EMBL/GenBank/DDBJ whole genome shotgun (WGS) entry which is preliminary data.</text>
</comment>
<keyword evidence="2" id="KW-1185">Reference proteome</keyword>